<sequence>MKKIKYTARSPSFTNPGNPLIVKFDLTHLSKYMLLTPFTRIVLQLSIHIPYRAKLGRA</sequence>
<reference evidence="2" key="1">
    <citation type="submission" date="2019-01" db="EMBL/GenBank/DDBJ databases">
        <title>Anaerobic oxidation of ethane by archaea from a marine hydrocarbon seep.</title>
        <authorList>
            <person name="Musat F."/>
        </authorList>
    </citation>
    <scope>NUCLEOTIDE SEQUENCE [LARGE SCALE GENOMIC DNA]</scope>
</reference>
<dbReference type="EMBL" id="RPGO01000029">
    <property type="protein sequence ID" value="RZB29323.1"/>
    <property type="molecule type" value="Genomic_DNA"/>
</dbReference>
<proteinExistence type="predicted"/>
<dbReference type="AlphaFoldDB" id="A0A8B3S2E2"/>
<gene>
    <name evidence="1" type="ORF">AEth_01291</name>
</gene>
<evidence type="ECO:0000313" key="1">
    <source>
        <dbReference type="EMBL" id="RZB29323.1"/>
    </source>
</evidence>
<name>A0A8B3S2E2_9EURY</name>
<dbReference type="Proteomes" id="UP000291831">
    <property type="component" value="Unassembled WGS sequence"/>
</dbReference>
<protein>
    <submittedName>
        <fullName evidence="1">Uncharacterized protein</fullName>
    </submittedName>
</protein>
<evidence type="ECO:0000313" key="2">
    <source>
        <dbReference type="Proteomes" id="UP000291831"/>
    </source>
</evidence>
<organism evidence="1 2">
    <name type="scientific">Candidatus Argoarchaeum ethanivorans</name>
    <dbReference type="NCBI Taxonomy" id="2608793"/>
    <lineage>
        <taxon>Archaea</taxon>
        <taxon>Methanobacteriati</taxon>
        <taxon>Methanobacteriota</taxon>
        <taxon>Stenosarchaea group</taxon>
        <taxon>Methanomicrobia</taxon>
        <taxon>Methanosarcinales</taxon>
        <taxon>Methanosarcinales incertae sedis</taxon>
        <taxon>GOM Arc I cluster</taxon>
        <taxon>Candidatus Argoarchaeum</taxon>
    </lineage>
</organism>
<accession>A0A8B3S2E2</accession>
<comment type="caution">
    <text evidence="1">The sequence shown here is derived from an EMBL/GenBank/DDBJ whole genome shotgun (WGS) entry which is preliminary data.</text>
</comment>